<dbReference type="EMBL" id="JBHRVU010000007">
    <property type="protein sequence ID" value="MFC3444503.1"/>
    <property type="molecule type" value="Genomic_DNA"/>
</dbReference>
<gene>
    <name evidence="1" type="ORF">ACFOKF_25560</name>
</gene>
<protein>
    <submittedName>
        <fullName evidence="1">Uncharacterized protein</fullName>
    </submittedName>
</protein>
<dbReference type="Proteomes" id="UP001595681">
    <property type="component" value="Unassembled WGS sequence"/>
</dbReference>
<sequence>MVWFVFREDYYEAAKEPKPDDEAAYAAWKENMERIYGLAEVIVAKQRHGLPPAASA</sequence>
<evidence type="ECO:0000313" key="2">
    <source>
        <dbReference type="Proteomes" id="UP001595681"/>
    </source>
</evidence>
<name>A0ABV7NNC2_9SPHN</name>
<keyword evidence="2" id="KW-1185">Reference proteome</keyword>
<comment type="caution">
    <text evidence="1">The sequence shown here is derived from an EMBL/GenBank/DDBJ whole genome shotgun (WGS) entry which is preliminary data.</text>
</comment>
<proteinExistence type="predicted"/>
<accession>A0ABV7NNC2</accession>
<reference evidence="2" key="1">
    <citation type="journal article" date="2019" name="Int. J. Syst. Evol. Microbiol.">
        <title>The Global Catalogue of Microorganisms (GCM) 10K type strain sequencing project: providing services to taxonomists for standard genome sequencing and annotation.</title>
        <authorList>
            <consortium name="The Broad Institute Genomics Platform"/>
            <consortium name="The Broad Institute Genome Sequencing Center for Infectious Disease"/>
            <person name="Wu L."/>
            <person name="Ma J."/>
        </authorList>
    </citation>
    <scope>NUCLEOTIDE SEQUENCE [LARGE SCALE GENOMIC DNA]</scope>
    <source>
        <strain evidence="2">CCM 7491</strain>
    </source>
</reference>
<evidence type="ECO:0000313" key="1">
    <source>
        <dbReference type="EMBL" id="MFC3444503.1"/>
    </source>
</evidence>
<dbReference type="RefSeq" id="WP_380799406.1">
    <property type="nucleotide sequence ID" value="NZ_JBHRVU010000007.1"/>
</dbReference>
<organism evidence="1 2">
    <name type="scientific">Sphingobium rhizovicinum</name>
    <dbReference type="NCBI Taxonomy" id="432308"/>
    <lineage>
        <taxon>Bacteria</taxon>
        <taxon>Pseudomonadati</taxon>
        <taxon>Pseudomonadota</taxon>
        <taxon>Alphaproteobacteria</taxon>
        <taxon>Sphingomonadales</taxon>
        <taxon>Sphingomonadaceae</taxon>
        <taxon>Sphingobium</taxon>
    </lineage>
</organism>